<evidence type="ECO:0000256" key="1">
    <source>
        <dbReference type="SAM" id="Phobius"/>
    </source>
</evidence>
<evidence type="ECO:0008006" key="4">
    <source>
        <dbReference type="Google" id="ProtNLM"/>
    </source>
</evidence>
<comment type="caution">
    <text evidence="2">The sequence shown here is derived from an EMBL/GenBank/DDBJ whole genome shotgun (WGS) entry which is preliminary data.</text>
</comment>
<organism evidence="2 3">
    <name type="scientific">Tilletia caries</name>
    <name type="common">wheat bunt fungus</name>
    <dbReference type="NCBI Taxonomy" id="13290"/>
    <lineage>
        <taxon>Eukaryota</taxon>
        <taxon>Fungi</taxon>
        <taxon>Dikarya</taxon>
        <taxon>Basidiomycota</taxon>
        <taxon>Ustilaginomycotina</taxon>
        <taxon>Exobasidiomycetes</taxon>
        <taxon>Tilletiales</taxon>
        <taxon>Tilletiaceae</taxon>
        <taxon>Tilletia</taxon>
    </lineage>
</organism>
<keyword evidence="3" id="KW-1185">Reference proteome</keyword>
<accession>A0ABN7IY97</accession>
<keyword evidence="1" id="KW-0472">Membrane</keyword>
<dbReference type="InterPro" id="IPR017853">
    <property type="entry name" value="GH"/>
</dbReference>
<evidence type="ECO:0000313" key="2">
    <source>
        <dbReference type="EMBL" id="CAD6921372.1"/>
    </source>
</evidence>
<sequence>MSAEERNEEAEMLEELEHAARLQTYSHANSRNLIDTPRPVGSIFAPHFYDLHGPKRNYATQISNLIANAHLSLGRGPTLIGEVGIPFDINSHYAFKTSDYRVQSRLMDALIGAMESCWASFTLWNYYAQNTTEQGNAEDFSFMTLSGGAQDRLNKRRFAGQELYKHGRALDAVIVSPPSLFFFQSGPKKQFLYILHSDIQPGCKHSISNQVKGMPPVTSRSSVDILIVGLVLGVLAVLLYGLDRNRFVMREALRGKEILSDGEQ</sequence>
<dbReference type="EMBL" id="CAJHJG010002600">
    <property type="protein sequence ID" value="CAD6921372.1"/>
    <property type="molecule type" value="Genomic_DNA"/>
</dbReference>
<protein>
    <recommendedName>
        <fullName evidence="4">Glycoside hydrolase family 5 C-terminal domain-containing protein</fullName>
    </recommendedName>
</protein>
<feature type="transmembrane region" description="Helical" evidence="1">
    <location>
        <begin position="225"/>
        <end position="242"/>
    </location>
</feature>
<dbReference type="PANTHER" id="PTHR31308:SF5">
    <property type="entry name" value="ERGOSTERYL-BETA-GLUCOSIDASE"/>
    <property type="match status" value="1"/>
</dbReference>
<dbReference type="Gene3D" id="3.20.20.80">
    <property type="entry name" value="Glycosidases"/>
    <property type="match status" value="1"/>
</dbReference>
<evidence type="ECO:0000313" key="3">
    <source>
        <dbReference type="Proteomes" id="UP000836402"/>
    </source>
</evidence>
<keyword evidence="1" id="KW-0812">Transmembrane</keyword>
<proteinExistence type="predicted"/>
<keyword evidence="1" id="KW-1133">Transmembrane helix</keyword>
<dbReference type="InterPro" id="IPR052066">
    <property type="entry name" value="Glycosphingolipid_Hydrolases"/>
</dbReference>
<reference evidence="2" key="1">
    <citation type="submission" date="2020-10" db="EMBL/GenBank/DDBJ databases">
        <authorList>
            <person name="Sedaghatjoo S."/>
        </authorList>
    </citation>
    <scope>NUCLEOTIDE SEQUENCE</scope>
    <source>
        <strain evidence="2">AZH3</strain>
    </source>
</reference>
<dbReference type="PANTHER" id="PTHR31308">
    <property type="match status" value="1"/>
</dbReference>
<dbReference type="SUPFAM" id="SSF51445">
    <property type="entry name" value="(Trans)glycosidases"/>
    <property type="match status" value="1"/>
</dbReference>
<gene>
    <name evidence="2" type="ORF">JKIAZH3_G8595</name>
</gene>
<name>A0ABN7IY97_9BASI</name>
<dbReference type="Proteomes" id="UP000836402">
    <property type="component" value="Unassembled WGS sequence"/>
</dbReference>